<accession>A0AAD7A5W0</accession>
<comment type="similarity">
    <text evidence="1">Belongs to the Gfa family.</text>
</comment>
<sequence>MADSVPLVEYHGNCHCGAFKFTFTAPEITQAKTCDCAICFKNGYISEQPSGDSFTVVKGDENALISYEFGKRMLAHKFCPTCGTFVMGRWKIDSMGKAAVINIRAVQNLDSTKLPPGDVFKGSDFGDAYQPPAAVPTGPVPEGSTAYHGSCHCGAVAYTLHNPEAITSATDCNCSICWRNAAVWIYPQTTQLTFRGVPDAVTEYMFSSHKAHHCFCKTCGVSVYTYFTDFERMEGKTALNLRTVNGFDLGSLTVKKGNGRELKPLYEVPA</sequence>
<dbReference type="InterPro" id="IPR006913">
    <property type="entry name" value="CENP-V/GFA"/>
</dbReference>
<dbReference type="GO" id="GO:0046872">
    <property type="term" value="F:metal ion binding"/>
    <property type="evidence" value="ECO:0007669"/>
    <property type="project" value="UniProtKB-KW"/>
</dbReference>
<dbReference type="SUPFAM" id="SSF51316">
    <property type="entry name" value="Mss4-like"/>
    <property type="match status" value="2"/>
</dbReference>
<feature type="domain" description="CENP-V/GFA" evidence="4">
    <location>
        <begin position="10"/>
        <end position="118"/>
    </location>
</feature>
<dbReference type="InterPro" id="IPR052355">
    <property type="entry name" value="CENP-V-like"/>
</dbReference>
<dbReference type="EMBL" id="JARIHO010000015">
    <property type="protein sequence ID" value="KAJ7349608.1"/>
    <property type="molecule type" value="Genomic_DNA"/>
</dbReference>
<reference evidence="5" key="1">
    <citation type="submission" date="2023-03" db="EMBL/GenBank/DDBJ databases">
        <title>Massive genome expansion in bonnet fungi (Mycena s.s.) driven by repeated elements and novel gene families across ecological guilds.</title>
        <authorList>
            <consortium name="Lawrence Berkeley National Laboratory"/>
            <person name="Harder C.B."/>
            <person name="Miyauchi S."/>
            <person name="Viragh M."/>
            <person name="Kuo A."/>
            <person name="Thoen E."/>
            <person name="Andreopoulos B."/>
            <person name="Lu D."/>
            <person name="Skrede I."/>
            <person name="Drula E."/>
            <person name="Henrissat B."/>
            <person name="Morin E."/>
            <person name="Kohler A."/>
            <person name="Barry K."/>
            <person name="LaButti K."/>
            <person name="Morin E."/>
            <person name="Salamov A."/>
            <person name="Lipzen A."/>
            <person name="Mereny Z."/>
            <person name="Hegedus B."/>
            <person name="Baldrian P."/>
            <person name="Stursova M."/>
            <person name="Weitz H."/>
            <person name="Taylor A."/>
            <person name="Grigoriev I.V."/>
            <person name="Nagy L.G."/>
            <person name="Martin F."/>
            <person name="Kauserud H."/>
        </authorList>
    </citation>
    <scope>NUCLEOTIDE SEQUENCE</scope>
    <source>
        <strain evidence="5">CBHHK002</strain>
    </source>
</reference>
<dbReference type="InterPro" id="IPR011057">
    <property type="entry name" value="Mss4-like_sf"/>
</dbReference>
<feature type="domain" description="CENP-V/GFA" evidence="4">
    <location>
        <begin position="147"/>
        <end position="270"/>
    </location>
</feature>
<dbReference type="GO" id="GO:0016846">
    <property type="term" value="F:carbon-sulfur lyase activity"/>
    <property type="evidence" value="ECO:0007669"/>
    <property type="project" value="InterPro"/>
</dbReference>
<dbReference type="AlphaFoldDB" id="A0AAD7A5W0"/>
<gene>
    <name evidence="5" type="ORF">DFH08DRAFT_123123</name>
</gene>
<evidence type="ECO:0000313" key="6">
    <source>
        <dbReference type="Proteomes" id="UP001218218"/>
    </source>
</evidence>
<evidence type="ECO:0000256" key="3">
    <source>
        <dbReference type="ARBA" id="ARBA00022833"/>
    </source>
</evidence>
<organism evidence="5 6">
    <name type="scientific">Mycena albidolilacea</name>
    <dbReference type="NCBI Taxonomy" id="1033008"/>
    <lineage>
        <taxon>Eukaryota</taxon>
        <taxon>Fungi</taxon>
        <taxon>Dikarya</taxon>
        <taxon>Basidiomycota</taxon>
        <taxon>Agaricomycotina</taxon>
        <taxon>Agaricomycetes</taxon>
        <taxon>Agaricomycetidae</taxon>
        <taxon>Agaricales</taxon>
        <taxon>Marasmiineae</taxon>
        <taxon>Mycenaceae</taxon>
        <taxon>Mycena</taxon>
    </lineage>
</organism>
<evidence type="ECO:0000256" key="2">
    <source>
        <dbReference type="ARBA" id="ARBA00022723"/>
    </source>
</evidence>
<evidence type="ECO:0000256" key="1">
    <source>
        <dbReference type="ARBA" id="ARBA00005495"/>
    </source>
</evidence>
<comment type="caution">
    <text evidence="5">The sequence shown here is derived from an EMBL/GenBank/DDBJ whole genome shotgun (WGS) entry which is preliminary data.</text>
</comment>
<dbReference type="PROSITE" id="PS51891">
    <property type="entry name" value="CENP_V_GFA"/>
    <property type="match status" value="2"/>
</dbReference>
<evidence type="ECO:0000313" key="5">
    <source>
        <dbReference type="EMBL" id="KAJ7349608.1"/>
    </source>
</evidence>
<keyword evidence="2" id="KW-0479">Metal-binding</keyword>
<dbReference type="PANTHER" id="PTHR28620:SF1">
    <property type="entry name" value="CENP-V_GFA DOMAIN-CONTAINING PROTEIN"/>
    <property type="match status" value="1"/>
</dbReference>
<evidence type="ECO:0000259" key="4">
    <source>
        <dbReference type="PROSITE" id="PS51891"/>
    </source>
</evidence>
<dbReference type="Proteomes" id="UP001218218">
    <property type="component" value="Unassembled WGS sequence"/>
</dbReference>
<proteinExistence type="inferred from homology"/>
<dbReference type="Gene3D" id="2.170.150.70">
    <property type="match status" value="2"/>
</dbReference>
<dbReference type="PANTHER" id="PTHR28620">
    <property type="entry name" value="CENTROMERE PROTEIN V"/>
    <property type="match status" value="1"/>
</dbReference>
<protein>
    <submittedName>
        <fullName evidence="5">Glutathione-dependent formaldehyde-activating enzyme</fullName>
    </submittedName>
</protein>
<keyword evidence="6" id="KW-1185">Reference proteome</keyword>
<name>A0AAD7A5W0_9AGAR</name>
<dbReference type="Pfam" id="PF04828">
    <property type="entry name" value="GFA"/>
    <property type="match status" value="2"/>
</dbReference>
<keyword evidence="3" id="KW-0862">Zinc</keyword>